<dbReference type="Gene3D" id="1.10.10.10">
    <property type="entry name" value="Winged helix-like DNA-binding domain superfamily/Winged helix DNA-binding domain"/>
    <property type="match status" value="1"/>
</dbReference>
<sequence length="222" mass="25239">MIFKASERTKSAPEVVRDGLRESIVSGQYDPGQQLRQDELAEQYGTSRIPVREALRQLETEGLVTISPNKGAVVKGFSLDDIVEMFDIRIALECRALKLAVPNFAIEDVEMARQILEEYDASPEPTNWGEMNWRFHWTLYAPCDRPRLLSMIEANYGHVNRFIRTQVSMASGKARPQKEHLEILDLCQKGDVASAAALLESHIEQTQRSLQAAHRQYGRLKK</sequence>
<dbReference type="PANTHER" id="PTHR43537">
    <property type="entry name" value="TRANSCRIPTIONAL REGULATOR, GNTR FAMILY"/>
    <property type="match status" value="1"/>
</dbReference>
<comment type="caution">
    <text evidence="6">The sequence shown here is derived from an EMBL/GenBank/DDBJ whole genome shotgun (WGS) entry which is preliminary data.</text>
</comment>
<keyword evidence="7" id="KW-1185">Reference proteome</keyword>
<feature type="domain" description="HTH gntR-type" evidence="4">
    <location>
        <begin position="10"/>
        <end position="77"/>
    </location>
</feature>
<accession>A0ABD6HG65</accession>
<dbReference type="Proteomes" id="UP000179536">
    <property type="component" value="Unassembled WGS sequence"/>
</dbReference>
<dbReference type="SMART" id="SM00345">
    <property type="entry name" value="HTH_GNTR"/>
    <property type="match status" value="1"/>
</dbReference>
<dbReference type="Pfam" id="PF07729">
    <property type="entry name" value="FCD"/>
    <property type="match status" value="1"/>
</dbReference>
<dbReference type="AlphaFoldDB" id="A0ABD6HG65"/>
<dbReference type="PRINTS" id="PR00035">
    <property type="entry name" value="HTHGNTR"/>
</dbReference>
<evidence type="ECO:0000256" key="1">
    <source>
        <dbReference type="ARBA" id="ARBA00023015"/>
    </source>
</evidence>
<evidence type="ECO:0000313" key="6">
    <source>
        <dbReference type="EMBL" id="MUP13027.1"/>
    </source>
</evidence>
<dbReference type="Gene3D" id="1.20.120.530">
    <property type="entry name" value="GntR ligand-binding domain-like"/>
    <property type="match status" value="1"/>
</dbReference>
<protein>
    <submittedName>
        <fullName evidence="6">FCD domain-containing protein</fullName>
    </submittedName>
</protein>
<name>A0ABD6HG65_AGRVI</name>
<dbReference type="CDD" id="cd07377">
    <property type="entry name" value="WHTH_GntR"/>
    <property type="match status" value="1"/>
</dbReference>
<evidence type="ECO:0000313" key="8">
    <source>
        <dbReference type="Proteomes" id="UP000179536"/>
    </source>
</evidence>
<dbReference type="InterPro" id="IPR011711">
    <property type="entry name" value="GntR_C"/>
</dbReference>
<dbReference type="EMBL" id="MBFA02000024">
    <property type="protein sequence ID" value="MUP13027.1"/>
    <property type="molecule type" value="Genomic_DNA"/>
</dbReference>
<keyword evidence="1" id="KW-0805">Transcription regulation</keyword>
<dbReference type="RefSeq" id="WP_041699431.1">
    <property type="nucleotide sequence ID" value="NZ_MBFE02000026.1"/>
</dbReference>
<evidence type="ECO:0000313" key="7">
    <source>
        <dbReference type="Proteomes" id="UP000179454"/>
    </source>
</evidence>
<reference evidence="7 8" key="1">
    <citation type="submission" date="2019-11" db="EMBL/GenBank/DDBJ databases">
        <title>Whole-genome sequencing of Allorhizobium vitis.</title>
        <authorList>
            <person name="Gan H.M."/>
            <person name="Savka M.A."/>
        </authorList>
    </citation>
    <scope>NUCLEOTIDE SEQUENCE [LARGE SCALE GENOMIC DNA]</scope>
    <source>
        <strain evidence="6 8">RF2/1</strain>
        <strain evidence="5 7">T1/7</strain>
    </source>
</reference>
<dbReference type="EMBL" id="MBFE02000026">
    <property type="protein sequence ID" value="MUO44978.1"/>
    <property type="molecule type" value="Genomic_DNA"/>
</dbReference>
<dbReference type="InterPro" id="IPR036388">
    <property type="entry name" value="WH-like_DNA-bd_sf"/>
</dbReference>
<dbReference type="SMART" id="SM00895">
    <property type="entry name" value="FCD"/>
    <property type="match status" value="1"/>
</dbReference>
<dbReference type="PANTHER" id="PTHR43537:SF41">
    <property type="entry name" value="TRANSCRIPTIONAL REGULATORY PROTEIN"/>
    <property type="match status" value="1"/>
</dbReference>
<evidence type="ECO:0000256" key="2">
    <source>
        <dbReference type="ARBA" id="ARBA00023125"/>
    </source>
</evidence>
<dbReference type="InterPro" id="IPR000524">
    <property type="entry name" value="Tscrpt_reg_HTH_GntR"/>
</dbReference>
<dbReference type="InterPro" id="IPR008920">
    <property type="entry name" value="TF_FadR/GntR_C"/>
</dbReference>
<gene>
    <name evidence="6" type="ORF">BBK91_024560</name>
    <name evidence="5" type="ORF">BBL17_024720</name>
</gene>
<evidence type="ECO:0000259" key="4">
    <source>
        <dbReference type="PROSITE" id="PS50949"/>
    </source>
</evidence>
<dbReference type="Pfam" id="PF00392">
    <property type="entry name" value="GntR"/>
    <property type="match status" value="1"/>
</dbReference>
<dbReference type="SUPFAM" id="SSF48008">
    <property type="entry name" value="GntR ligand-binding domain-like"/>
    <property type="match status" value="1"/>
</dbReference>
<dbReference type="SUPFAM" id="SSF46785">
    <property type="entry name" value="Winged helix' DNA-binding domain"/>
    <property type="match status" value="1"/>
</dbReference>
<evidence type="ECO:0000313" key="5">
    <source>
        <dbReference type="EMBL" id="MUO44978.1"/>
    </source>
</evidence>
<keyword evidence="2" id="KW-0238">DNA-binding</keyword>
<dbReference type="Proteomes" id="UP000179454">
    <property type="component" value="Unassembled WGS sequence"/>
</dbReference>
<organism evidence="6 8">
    <name type="scientific">Agrobacterium vitis</name>
    <name type="common">Rhizobium vitis</name>
    <dbReference type="NCBI Taxonomy" id="373"/>
    <lineage>
        <taxon>Bacteria</taxon>
        <taxon>Pseudomonadati</taxon>
        <taxon>Pseudomonadota</taxon>
        <taxon>Alphaproteobacteria</taxon>
        <taxon>Hyphomicrobiales</taxon>
        <taxon>Rhizobiaceae</taxon>
        <taxon>Rhizobium/Agrobacterium group</taxon>
        <taxon>Agrobacterium</taxon>
    </lineage>
</organism>
<dbReference type="InterPro" id="IPR036390">
    <property type="entry name" value="WH_DNA-bd_sf"/>
</dbReference>
<proteinExistence type="predicted"/>
<evidence type="ECO:0000256" key="3">
    <source>
        <dbReference type="ARBA" id="ARBA00023163"/>
    </source>
</evidence>
<dbReference type="GO" id="GO:0003677">
    <property type="term" value="F:DNA binding"/>
    <property type="evidence" value="ECO:0007669"/>
    <property type="project" value="UniProtKB-KW"/>
</dbReference>
<dbReference type="PROSITE" id="PS50949">
    <property type="entry name" value="HTH_GNTR"/>
    <property type="match status" value="1"/>
</dbReference>
<keyword evidence="3" id="KW-0804">Transcription</keyword>